<dbReference type="AlphaFoldDB" id="C8VEP9"/>
<reference evidence="2" key="2">
    <citation type="journal article" date="2009" name="Fungal Genet. Biol.">
        <title>The 2008 update of the Aspergillus nidulans genome annotation: a community effort.</title>
        <authorList>
            <person name="Wortman J.R."/>
            <person name="Gilsenan J.M."/>
            <person name="Joardar V."/>
            <person name="Deegan J."/>
            <person name="Clutterbuck J."/>
            <person name="Andersen M.R."/>
            <person name="Archer D."/>
            <person name="Bencina M."/>
            <person name="Braus G."/>
            <person name="Coutinho P."/>
            <person name="von Dohren H."/>
            <person name="Doonan J."/>
            <person name="Driessen A.J."/>
            <person name="Durek P."/>
            <person name="Espeso E."/>
            <person name="Fekete E."/>
            <person name="Flipphi M."/>
            <person name="Estrada C.G."/>
            <person name="Geysens S."/>
            <person name="Goldman G."/>
            <person name="de Groot P.W."/>
            <person name="Hansen K."/>
            <person name="Harris S.D."/>
            <person name="Heinekamp T."/>
            <person name="Helmstaedt K."/>
            <person name="Henrissat B."/>
            <person name="Hofmann G."/>
            <person name="Homan T."/>
            <person name="Horio T."/>
            <person name="Horiuchi H."/>
            <person name="James S."/>
            <person name="Jones M."/>
            <person name="Karaffa L."/>
            <person name="Karanyi Z."/>
            <person name="Kato M."/>
            <person name="Keller N."/>
            <person name="Kelly D.E."/>
            <person name="Kiel J.A."/>
            <person name="Kim J.M."/>
            <person name="van der Klei I.J."/>
            <person name="Klis F.M."/>
            <person name="Kovalchuk A."/>
            <person name="Krasevec N."/>
            <person name="Kubicek C.P."/>
            <person name="Liu B."/>
            <person name="Maccabe A."/>
            <person name="Meyer V."/>
            <person name="Mirabito P."/>
            <person name="Miskei M."/>
            <person name="Mos M."/>
            <person name="Mullins J."/>
            <person name="Nelson D.R."/>
            <person name="Nielsen J."/>
            <person name="Oakley B.R."/>
            <person name="Osmani S.A."/>
            <person name="Pakula T."/>
            <person name="Paszewski A."/>
            <person name="Paulsen I."/>
            <person name="Pilsyk S."/>
            <person name="Pocsi I."/>
            <person name="Punt P.J."/>
            <person name="Ram A.F."/>
            <person name="Ren Q."/>
            <person name="Robellet X."/>
            <person name="Robson G."/>
            <person name="Seiboth B."/>
            <person name="van Solingen P."/>
            <person name="Specht T."/>
            <person name="Sun J."/>
            <person name="Taheri-Talesh N."/>
            <person name="Takeshita N."/>
            <person name="Ussery D."/>
            <person name="vanKuyk P.A."/>
            <person name="Visser H."/>
            <person name="van de Vondervoort P.J."/>
            <person name="de Vries R.P."/>
            <person name="Walton J."/>
            <person name="Xiang X."/>
            <person name="Xiong Y."/>
            <person name="Zeng A.P."/>
            <person name="Brandt B.W."/>
            <person name="Cornell M.J."/>
            <person name="van den Hondel C.A."/>
            <person name="Visser J."/>
            <person name="Oliver S.G."/>
            <person name="Turner G."/>
        </authorList>
    </citation>
    <scope>GENOME REANNOTATION</scope>
    <source>
        <strain evidence="2">FGSC A4 / ATCC 38163 / CBS 112.46 / NRRL 194 / M139</strain>
    </source>
</reference>
<sequence length="46" mass="5510">MHTNTFISDVLYDAKKYILRNVNMGKSAYWTYLPNFILQQVKQRLS</sequence>
<protein>
    <submittedName>
        <fullName evidence="1">Uncharacterized protein</fullName>
    </submittedName>
</protein>
<name>C8VEP9_EMENI</name>
<keyword evidence="2" id="KW-1185">Reference proteome</keyword>
<dbReference type="RefSeq" id="XP_050468113.1">
    <property type="nucleotide sequence ID" value="XM_050612165.1"/>
</dbReference>
<organism evidence="1 2">
    <name type="scientific">Emericella nidulans (strain FGSC A4 / ATCC 38163 / CBS 112.46 / NRRL 194 / M139)</name>
    <name type="common">Aspergillus nidulans</name>
    <dbReference type="NCBI Taxonomy" id="227321"/>
    <lineage>
        <taxon>Eukaryota</taxon>
        <taxon>Fungi</taxon>
        <taxon>Dikarya</taxon>
        <taxon>Ascomycota</taxon>
        <taxon>Pezizomycotina</taxon>
        <taxon>Eurotiomycetes</taxon>
        <taxon>Eurotiomycetidae</taxon>
        <taxon>Eurotiales</taxon>
        <taxon>Aspergillaceae</taxon>
        <taxon>Aspergillus</taxon>
        <taxon>Aspergillus subgen. Nidulantes</taxon>
    </lineage>
</organism>
<evidence type="ECO:0000313" key="1">
    <source>
        <dbReference type="EMBL" id="CBF80742.1"/>
    </source>
</evidence>
<reference evidence="2" key="1">
    <citation type="journal article" date="2005" name="Nature">
        <title>Sequencing of Aspergillus nidulans and comparative analysis with A. fumigatus and A. oryzae.</title>
        <authorList>
            <person name="Galagan J.E."/>
            <person name="Calvo S.E."/>
            <person name="Cuomo C."/>
            <person name="Ma L.J."/>
            <person name="Wortman J.R."/>
            <person name="Batzoglou S."/>
            <person name="Lee S.I."/>
            <person name="Basturkmen M."/>
            <person name="Spevak C.C."/>
            <person name="Clutterbuck J."/>
            <person name="Kapitonov V."/>
            <person name="Jurka J."/>
            <person name="Scazzocchio C."/>
            <person name="Farman M."/>
            <person name="Butler J."/>
            <person name="Purcell S."/>
            <person name="Harris S."/>
            <person name="Braus G.H."/>
            <person name="Draht O."/>
            <person name="Busch S."/>
            <person name="D'Enfert C."/>
            <person name="Bouchier C."/>
            <person name="Goldman G.H."/>
            <person name="Bell-Pedersen D."/>
            <person name="Griffiths-Jones S."/>
            <person name="Doonan J.H."/>
            <person name="Yu J."/>
            <person name="Vienken K."/>
            <person name="Pain A."/>
            <person name="Freitag M."/>
            <person name="Selker E.U."/>
            <person name="Archer D.B."/>
            <person name="Penalva M.A."/>
            <person name="Oakley B.R."/>
            <person name="Momany M."/>
            <person name="Tanaka T."/>
            <person name="Kumagai T."/>
            <person name="Asai K."/>
            <person name="Machida M."/>
            <person name="Nierman W.C."/>
            <person name="Denning D.W."/>
            <person name="Caddick M."/>
            <person name="Hynes M."/>
            <person name="Paoletti M."/>
            <person name="Fischer R."/>
            <person name="Miller B."/>
            <person name="Dyer P."/>
            <person name="Sachs M.S."/>
            <person name="Osmani S.A."/>
            <person name="Birren B.W."/>
        </authorList>
    </citation>
    <scope>NUCLEOTIDE SEQUENCE [LARGE SCALE GENOMIC DNA]</scope>
    <source>
        <strain evidence="2">FGSC A4 / ATCC 38163 / CBS 112.46 / NRRL 194 / M139</strain>
    </source>
</reference>
<gene>
    <name evidence="1" type="ORF">ANIA_11618</name>
</gene>
<proteinExistence type="predicted"/>
<dbReference type="GeneID" id="74897178"/>
<dbReference type="Proteomes" id="UP000000560">
    <property type="component" value="Chromosome V"/>
</dbReference>
<dbReference type="EMBL" id="BN001305">
    <property type="protein sequence ID" value="CBF80742.1"/>
    <property type="molecule type" value="Genomic_DNA"/>
</dbReference>
<accession>C8VEP9</accession>
<dbReference type="KEGG" id="ani:ANIA_11618"/>
<dbReference type="InParanoid" id="C8VEP9"/>
<evidence type="ECO:0000313" key="2">
    <source>
        <dbReference type="Proteomes" id="UP000000560"/>
    </source>
</evidence>
<dbReference type="HOGENOM" id="CLU_3191311_0_0_1"/>